<evidence type="ECO:0000256" key="1">
    <source>
        <dbReference type="SAM" id="SignalP"/>
    </source>
</evidence>
<reference evidence="3" key="1">
    <citation type="submission" date="2018-06" db="EMBL/GenBank/DDBJ databases">
        <authorList>
            <consortium name="GenomeTrakr network: Whole genome sequencing for foodborne pathogen traceback"/>
        </authorList>
    </citation>
    <scope>NUCLEOTIDE SEQUENCE</scope>
    <source>
        <strain evidence="3">CFSAN030084</strain>
    </source>
</reference>
<protein>
    <submittedName>
        <fullName evidence="3">DUF4431 domain-containing protein</fullName>
    </submittedName>
</protein>
<proteinExistence type="predicted"/>
<feature type="domain" description="DUF4431" evidence="2">
    <location>
        <begin position="318"/>
        <end position="378"/>
    </location>
</feature>
<organism evidence="3">
    <name type="scientific">Salmonella enterica I</name>
    <dbReference type="NCBI Taxonomy" id="59201"/>
    <lineage>
        <taxon>Bacteria</taxon>
        <taxon>Pseudomonadati</taxon>
        <taxon>Pseudomonadota</taxon>
        <taxon>Gammaproteobacteria</taxon>
        <taxon>Enterobacterales</taxon>
        <taxon>Enterobacteriaceae</taxon>
        <taxon>Salmonella</taxon>
    </lineage>
</organism>
<accession>A0A3U1N0T7</accession>
<gene>
    <name evidence="3" type="ORF">ACV85_21275</name>
</gene>
<keyword evidence="1" id="KW-0732">Signal</keyword>
<evidence type="ECO:0000313" key="3">
    <source>
        <dbReference type="EMBL" id="ECT0584314.1"/>
    </source>
</evidence>
<dbReference type="EMBL" id="AAKLOM010000039">
    <property type="protein sequence ID" value="ECT0584314.1"/>
    <property type="molecule type" value="Genomic_DNA"/>
</dbReference>
<name>A0A3U1N0T7_SALET</name>
<dbReference type="InterPro" id="IPR027826">
    <property type="entry name" value="DUF4431"/>
</dbReference>
<sequence length="387" mass="43850">MRYFLLLLVMVCCNLYASDMFPLKPDENPRGAIALTLREEVGLLNARFDIKRIEINETRELAYFCGLLKDTDGQYIKDEDDKYYLFDRILLDSGTEGWVSTVYLDEEFSAPEQAKCHFAGNVDLKSQELRALVKQYGRIAACLPVEKGDPLRTQLLDAVRENYVGDLNRKTTLNNTPVPSFVVTQLCAAQKYAYFCGEPANADADWYSQDSKKLDVVLVLQKDANNTWWLPVPQFQGISRQSSLAWCNHSTDILPVKTVEEMAKKRQQRCVREGDTVSLRGILAEQKSGAQRYWVVKLEEPLTCVQDADMQTADWNGQVQLLLSDEIIERVKVQYGDDLLNQDGDSLLNQEIVVTGDVLLALSSDHHTPLVLENIVELMPVMEGPGW</sequence>
<evidence type="ECO:0000259" key="2">
    <source>
        <dbReference type="Pfam" id="PF14485"/>
    </source>
</evidence>
<dbReference type="RefSeq" id="WP_017465634.1">
    <property type="nucleotide sequence ID" value="NZ_CP160156.1"/>
</dbReference>
<dbReference type="Pfam" id="PF14485">
    <property type="entry name" value="DUF4431"/>
    <property type="match status" value="1"/>
</dbReference>
<dbReference type="AlphaFoldDB" id="A0A3U1N0T7"/>
<feature type="chain" id="PRO_5030084577" evidence="1">
    <location>
        <begin position="18"/>
        <end position="387"/>
    </location>
</feature>
<feature type="signal peptide" evidence="1">
    <location>
        <begin position="1"/>
        <end position="17"/>
    </location>
</feature>
<comment type="caution">
    <text evidence="3">The sequence shown here is derived from an EMBL/GenBank/DDBJ whole genome shotgun (WGS) entry which is preliminary data.</text>
</comment>